<dbReference type="EMBL" id="BFFP01000024">
    <property type="protein sequence ID" value="GBG95030.1"/>
    <property type="molecule type" value="Genomic_DNA"/>
</dbReference>
<dbReference type="PANTHER" id="PTHR38591:SF1">
    <property type="entry name" value="BLL1000 PROTEIN"/>
    <property type="match status" value="1"/>
</dbReference>
<dbReference type="InterPro" id="IPR010791">
    <property type="entry name" value="AttH_dom"/>
</dbReference>
<dbReference type="Pfam" id="PF17186">
    <property type="entry name" value="Lipocalin_9"/>
    <property type="match status" value="1"/>
</dbReference>
<protein>
    <recommendedName>
        <fullName evidence="2">AttH domain-containing protein</fullName>
    </recommendedName>
</protein>
<dbReference type="SUPFAM" id="SSF159245">
    <property type="entry name" value="AttH-like"/>
    <property type="match status" value="1"/>
</dbReference>
<dbReference type="Gene3D" id="2.40.370.10">
    <property type="entry name" value="AttH-like domain"/>
    <property type="match status" value="2"/>
</dbReference>
<dbReference type="AlphaFoldDB" id="A0A401IU06"/>
<feature type="domain" description="AttH" evidence="2">
    <location>
        <begin position="69"/>
        <end position="188"/>
    </location>
</feature>
<evidence type="ECO:0000259" key="2">
    <source>
        <dbReference type="Pfam" id="PF07143"/>
    </source>
</evidence>
<feature type="region of interest" description="Disordered" evidence="1">
    <location>
        <begin position="1"/>
        <end position="20"/>
    </location>
</feature>
<gene>
    <name evidence="3" type="ORF">LFYK43_14890</name>
</gene>
<dbReference type="PANTHER" id="PTHR38591">
    <property type="entry name" value="HYDROLASE"/>
    <property type="match status" value="1"/>
</dbReference>
<accession>A0A401IU06</accession>
<proteinExistence type="predicted"/>
<dbReference type="Pfam" id="PF07143">
    <property type="entry name" value="CrtC"/>
    <property type="match status" value="1"/>
</dbReference>
<reference evidence="4" key="1">
    <citation type="journal article" date="2019" name="Int. J. Syst. Evol. Microbiol.">
        <title>Lactobacillus salitolerans sp. nov., a novel lactic acid bacterium isolated from spent mushroom substrates.</title>
        <authorList>
            <person name="Tohno M."/>
            <person name="Tanizawa Y."/>
            <person name="Kojima Y."/>
            <person name="Sakamoto M."/>
            <person name="Nakamura Y."/>
            <person name="Ohkuma M."/>
            <person name="Kobayashi H."/>
        </authorList>
    </citation>
    <scope>NUCLEOTIDE SEQUENCE [LARGE SCALE GENOMIC DNA]</scope>
    <source>
        <strain evidence="4">YK43</strain>
    </source>
</reference>
<comment type="caution">
    <text evidence="3">The sequence shown here is derived from an EMBL/GenBank/DDBJ whole genome shotgun (WGS) entry which is preliminary data.</text>
</comment>
<dbReference type="Proteomes" id="UP000286848">
    <property type="component" value="Unassembled WGS sequence"/>
</dbReference>
<dbReference type="RefSeq" id="WP_124976976.1">
    <property type="nucleotide sequence ID" value="NZ_BFFP01000024.1"/>
</dbReference>
<dbReference type="OrthoDB" id="9785836at2"/>
<sequence length="328" mass="36047">MTENFSAPQTKLDNMERPTRPMFIDPVGDLHPQEGMMGDSWFICSTLDAGDREFGVLIHYIKKPTLSGTSTIAIADISTSRYLLDEAKEADYEIAGQGFEVSSDNLKWSADAATMQAKGKTEAGDEFDLSFKRQGPAIAYNGTGYFPLIDNKLTTYEYGFPKMDITGSVTVDGKNYPVTGNGWFDRQWFPVADASTLASGDTRWVWISMPLSNGEVVAVWSATGKEEHGWADILHADGSHTIADVEPISQNMFGIWTSEKSGIKWPSGWNVTIPSVNAKLKVTIDFQGQETFEGFHRIESVTHVEGTYNGEAVTSRGCGEIVGDPQIK</sequence>
<evidence type="ECO:0000313" key="4">
    <source>
        <dbReference type="Proteomes" id="UP000286848"/>
    </source>
</evidence>
<feature type="compositionally biased region" description="Polar residues" evidence="1">
    <location>
        <begin position="1"/>
        <end position="12"/>
    </location>
</feature>
<organism evidence="3 4">
    <name type="scientific">Ligilactobacillus salitolerans</name>
    <dbReference type="NCBI Taxonomy" id="1808352"/>
    <lineage>
        <taxon>Bacteria</taxon>
        <taxon>Bacillati</taxon>
        <taxon>Bacillota</taxon>
        <taxon>Bacilli</taxon>
        <taxon>Lactobacillales</taxon>
        <taxon>Lactobacillaceae</taxon>
        <taxon>Ligilactobacillus</taxon>
    </lineage>
</organism>
<evidence type="ECO:0000256" key="1">
    <source>
        <dbReference type="SAM" id="MobiDB-lite"/>
    </source>
</evidence>
<dbReference type="InterPro" id="IPR023374">
    <property type="entry name" value="AttH-like_dom_sf"/>
</dbReference>
<name>A0A401IU06_9LACO</name>
<evidence type="ECO:0000313" key="3">
    <source>
        <dbReference type="EMBL" id="GBG95030.1"/>
    </source>
</evidence>
<keyword evidence="4" id="KW-1185">Reference proteome</keyword>